<feature type="transmembrane region" description="Helical" evidence="1">
    <location>
        <begin position="143"/>
        <end position="167"/>
    </location>
</feature>
<comment type="caution">
    <text evidence="2">The sequence shown here is derived from an EMBL/GenBank/DDBJ whole genome shotgun (WGS) entry which is preliminary data.</text>
</comment>
<feature type="transmembrane region" description="Helical" evidence="1">
    <location>
        <begin position="21"/>
        <end position="44"/>
    </location>
</feature>
<feature type="transmembrane region" description="Helical" evidence="1">
    <location>
        <begin position="211"/>
        <end position="232"/>
    </location>
</feature>
<keyword evidence="1" id="KW-0812">Transmembrane</keyword>
<keyword evidence="1" id="KW-0472">Membrane</keyword>
<sequence>MGLQSSSRRLANALTTKRWESIAIACGSLCIISFVIALAGSGNIPPTAPWWDARRVETHYRHHIKGAQAGSIFIMVAGALYLVYAAALTRQIRKIPEIDPILSDLQLASAAASFSAFMVASIAMGLLNFRDYGPELTQLLNDILYMAMFLVWPIFLVQGWTVAWAIFSDKRPNPILPRSMGLINIVAPIVYSLASGIHMHHTGPMAWNGGIAFWPGVVFFGLQVNVDLWYMWKNIQDNRLLP</sequence>
<evidence type="ECO:0000313" key="3">
    <source>
        <dbReference type="Proteomes" id="UP000191500"/>
    </source>
</evidence>
<dbReference type="AlphaFoldDB" id="A0A1V6V604"/>
<feature type="transmembrane region" description="Helical" evidence="1">
    <location>
        <begin position="105"/>
        <end position="123"/>
    </location>
</feature>
<accession>A0A1V6V604</accession>
<feature type="transmembrane region" description="Helical" evidence="1">
    <location>
        <begin position="64"/>
        <end position="84"/>
    </location>
</feature>
<keyword evidence="3" id="KW-1185">Reference proteome</keyword>
<dbReference type="EMBL" id="MDDG01000001">
    <property type="protein sequence ID" value="OQE46091.1"/>
    <property type="molecule type" value="Genomic_DNA"/>
</dbReference>
<evidence type="ECO:0000256" key="1">
    <source>
        <dbReference type="SAM" id="Phobius"/>
    </source>
</evidence>
<feature type="transmembrane region" description="Helical" evidence="1">
    <location>
        <begin position="179"/>
        <end position="199"/>
    </location>
</feature>
<name>A0A1V6V604_9EURO</name>
<evidence type="ECO:0000313" key="2">
    <source>
        <dbReference type="EMBL" id="OQE46091.1"/>
    </source>
</evidence>
<gene>
    <name evidence="2" type="ORF">PENCOP_c001G08396</name>
</gene>
<keyword evidence="1" id="KW-1133">Transmembrane helix</keyword>
<reference evidence="3" key="1">
    <citation type="journal article" date="2017" name="Nat. Microbiol.">
        <title>Global analysis of biosynthetic gene clusters reveals vast potential of secondary metabolite production in Penicillium species.</title>
        <authorList>
            <person name="Nielsen J.C."/>
            <person name="Grijseels S."/>
            <person name="Prigent S."/>
            <person name="Ji B."/>
            <person name="Dainat J."/>
            <person name="Nielsen K.F."/>
            <person name="Frisvad J.C."/>
            <person name="Workman M."/>
            <person name="Nielsen J."/>
        </authorList>
    </citation>
    <scope>NUCLEOTIDE SEQUENCE [LARGE SCALE GENOMIC DNA]</scope>
    <source>
        <strain evidence="3">IBT 31321</strain>
    </source>
</reference>
<proteinExistence type="predicted"/>
<organism evidence="2 3">
    <name type="scientific">Penicillium coprophilum</name>
    <dbReference type="NCBI Taxonomy" id="36646"/>
    <lineage>
        <taxon>Eukaryota</taxon>
        <taxon>Fungi</taxon>
        <taxon>Dikarya</taxon>
        <taxon>Ascomycota</taxon>
        <taxon>Pezizomycotina</taxon>
        <taxon>Eurotiomycetes</taxon>
        <taxon>Eurotiomycetidae</taxon>
        <taxon>Eurotiales</taxon>
        <taxon>Aspergillaceae</taxon>
        <taxon>Penicillium</taxon>
    </lineage>
</organism>
<protein>
    <submittedName>
        <fullName evidence="2">Uncharacterized protein</fullName>
    </submittedName>
</protein>
<dbReference type="Proteomes" id="UP000191500">
    <property type="component" value="Unassembled WGS sequence"/>
</dbReference>